<name>A0A8J6E903_9EUKA</name>
<accession>A0A8J6E903</accession>
<feature type="signal peptide" evidence="1">
    <location>
        <begin position="1"/>
        <end position="17"/>
    </location>
</feature>
<comment type="caution">
    <text evidence="2">The sequence shown here is derived from an EMBL/GenBank/DDBJ whole genome shotgun (WGS) entry which is preliminary data.</text>
</comment>
<proteinExistence type="predicted"/>
<evidence type="ECO:0000313" key="2">
    <source>
        <dbReference type="EMBL" id="KAG9392635.1"/>
    </source>
</evidence>
<dbReference type="AlphaFoldDB" id="A0A8J6E903"/>
<feature type="chain" id="PRO_5035267470" evidence="1">
    <location>
        <begin position="18"/>
        <end position="174"/>
    </location>
</feature>
<dbReference type="EMBL" id="JAHDYR010000035">
    <property type="protein sequence ID" value="KAG9392635.1"/>
    <property type="molecule type" value="Genomic_DNA"/>
</dbReference>
<sequence length="174" mass="19518">MLTKSLLFLSLFATVLATEFIFPKNGELFVIDTMTNLTWDPSVVGYRKEVELVFKVPTAISAVLRNTTDMTTYQRGNCISVPSGQLDIDLTIPVQDMQDSLDNLDLPFDVDVRWFVDTILSEIDRIPEGNRNVTIQLYRCGENEPVFQSWVLVSGATRTVVALGTLLLLVLMLV</sequence>
<organism evidence="2 3">
    <name type="scientific">Carpediemonas membranifera</name>
    <dbReference type="NCBI Taxonomy" id="201153"/>
    <lineage>
        <taxon>Eukaryota</taxon>
        <taxon>Metamonada</taxon>
        <taxon>Carpediemonas-like organisms</taxon>
        <taxon>Carpediemonas</taxon>
    </lineage>
</organism>
<evidence type="ECO:0000313" key="3">
    <source>
        <dbReference type="Proteomes" id="UP000717585"/>
    </source>
</evidence>
<keyword evidence="1" id="KW-0732">Signal</keyword>
<protein>
    <submittedName>
        <fullName evidence="2">Uncharacterized protein</fullName>
    </submittedName>
</protein>
<evidence type="ECO:0000256" key="1">
    <source>
        <dbReference type="SAM" id="SignalP"/>
    </source>
</evidence>
<dbReference type="Proteomes" id="UP000717585">
    <property type="component" value="Unassembled WGS sequence"/>
</dbReference>
<keyword evidence="3" id="KW-1185">Reference proteome</keyword>
<reference evidence="2" key="1">
    <citation type="submission" date="2021-05" db="EMBL/GenBank/DDBJ databases">
        <title>A free-living protist that lacks canonical eukaryotic 1 DNA replication and segregation systems.</title>
        <authorList>
            <person name="Salas-Leiva D.E."/>
            <person name="Tromer E.C."/>
            <person name="Curtis B.A."/>
            <person name="Jerlstrom-Hultqvist J."/>
            <person name="Kolisko M."/>
            <person name="Yi Z."/>
            <person name="Salas-Leiva J.S."/>
            <person name="Gallot-Lavallee L."/>
            <person name="Kops G.J.P.L."/>
            <person name="Archibald J.M."/>
            <person name="Simpson A.G.B."/>
            <person name="Roger A.J."/>
        </authorList>
    </citation>
    <scope>NUCLEOTIDE SEQUENCE</scope>
    <source>
        <strain evidence="2">BICM</strain>
    </source>
</reference>
<gene>
    <name evidence="2" type="ORF">J8273_5992</name>
</gene>